<evidence type="ECO:0000256" key="1">
    <source>
        <dbReference type="SAM" id="Coils"/>
    </source>
</evidence>
<name>A0A9P5MSF4_9AGAM</name>
<evidence type="ECO:0000313" key="2">
    <source>
        <dbReference type="EMBL" id="KAF8476744.1"/>
    </source>
</evidence>
<gene>
    <name evidence="2" type="ORF">DFH94DRAFT_758001</name>
</gene>
<dbReference type="EMBL" id="WHVB01000014">
    <property type="protein sequence ID" value="KAF8476744.1"/>
    <property type="molecule type" value="Genomic_DNA"/>
</dbReference>
<proteinExistence type="predicted"/>
<reference evidence="2" key="1">
    <citation type="submission" date="2019-10" db="EMBL/GenBank/DDBJ databases">
        <authorList>
            <consortium name="DOE Joint Genome Institute"/>
            <person name="Kuo A."/>
            <person name="Miyauchi S."/>
            <person name="Kiss E."/>
            <person name="Drula E."/>
            <person name="Kohler A."/>
            <person name="Sanchez-Garcia M."/>
            <person name="Andreopoulos B."/>
            <person name="Barry K.W."/>
            <person name="Bonito G."/>
            <person name="Buee M."/>
            <person name="Carver A."/>
            <person name="Chen C."/>
            <person name="Cichocki N."/>
            <person name="Clum A."/>
            <person name="Culley D."/>
            <person name="Crous P.W."/>
            <person name="Fauchery L."/>
            <person name="Girlanda M."/>
            <person name="Hayes R."/>
            <person name="Keri Z."/>
            <person name="LaButti K."/>
            <person name="Lipzen A."/>
            <person name="Lombard V."/>
            <person name="Magnuson J."/>
            <person name="Maillard F."/>
            <person name="Morin E."/>
            <person name="Murat C."/>
            <person name="Nolan M."/>
            <person name="Ohm R."/>
            <person name="Pangilinan J."/>
            <person name="Pereira M."/>
            <person name="Perotto S."/>
            <person name="Peter M."/>
            <person name="Riley R."/>
            <person name="Sitrit Y."/>
            <person name="Stielow B."/>
            <person name="Szollosi G."/>
            <person name="Zifcakova L."/>
            <person name="Stursova M."/>
            <person name="Spatafora J.W."/>
            <person name="Tedersoo L."/>
            <person name="Vaario L.-M."/>
            <person name="Yamada A."/>
            <person name="Yan M."/>
            <person name="Wang P."/>
            <person name="Xu J."/>
            <person name="Bruns T."/>
            <person name="Baldrian P."/>
            <person name="Vilgalys R."/>
            <person name="Henrissat B."/>
            <person name="Grigoriev I.V."/>
            <person name="Hibbett D."/>
            <person name="Nagy L.G."/>
            <person name="Martin F.M."/>
        </authorList>
    </citation>
    <scope>NUCLEOTIDE SEQUENCE</scope>
    <source>
        <strain evidence="2">Prilba</strain>
    </source>
</reference>
<feature type="coiled-coil region" evidence="1">
    <location>
        <begin position="66"/>
        <end position="104"/>
    </location>
</feature>
<keyword evidence="1" id="KW-0175">Coiled coil</keyword>
<dbReference type="Proteomes" id="UP000759537">
    <property type="component" value="Unassembled WGS sequence"/>
</dbReference>
<accession>A0A9P5MSF4</accession>
<dbReference type="AlphaFoldDB" id="A0A9P5MSF4"/>
<reference evidence="2" key="2">
    <citation type="journal article" date="2020" name="Nat. Commun.">
        <title>Large-scale genome sequencing of mycorrhizal fungi provides insights into the early evolution of symbiotic traits.</title>
        <authorList>
            <person name="Miyauchi S."/>
            <person name="Kiss E."/>
            <person name="Kuo A."/>
            <person name="Drula E."/>
            <person name="Kohler A."/>
            <person name="Sanchez-Garcia M."/>
            <person name="Morin E."/>
            <person name="Andreopoulos B."/>
            <person name="Barry K.W."/>
            <person name="Bonito G."/>
            <person name="Buee M."/>
            <person name="Carver A."/>
            <person name="Chen C."/>
            <person name="Cichocki N."/>
            <person name="Clum A."/>
            <person name="Culley D."/>
            <person name="Crous P.W."/>
            <person name="Fauchery L."/>
            <person name="Girlanda M."/>
            <person name="Hayes R.D."/>
            <person name="Keri Z."/>
            <person name="LaButti K."/>
            <person name="Lipzen A."/>
            <person name="Lombard V."/>
            <person name="Magnuson J."/>
            <person name="Maillard F."/>
            <person name="Murat C."/>
            <person name="Nolan M."/>
            <person name="Ohm R.A."/>
            <person name="Pangilinan J."/>
            <person name="Pereira M.F."/>
            <person name="Perotto S."/>
            <person name="Peter M."/>
            <person name="Pfister S."/>
            <person name="Riley R."/>
            <person name="Sitrit Y."/>
            <person name="Stielow J.B."/>
            <person name="Szollosi G."/>
            <person name="Zifcakova L."/>
            <person name="Stursova M."/>
            <person name="Spatafora J.W."/>
            <person name="Tedersoo L."/>
            <person name="Vaario L.M."/>
            <person name="Yamada A."/>
            <person name="Yan M."/>
            <person name="Wang P."/>
            <person name="Xu J."/>
            <person name="Bruns T."/>
            <person name="Baldrian P."/>
            <person name="Vilgalys R."/>
            <person name="Dunand C."/>
            <person name="Henrissat B."/>
            <person name="Grigoriev I.V."/>
            <person name="Hibbett D."/>
            <person name="Nagy L.G."/>
            <person name="Martin F.M."/>
        </authorList>
    </citation>
    <scope>NUCLEOTIDE SEQUENCE</scope>
    <source>
        <strain evidence="2">Prilba</strain>
    </source>
</reference>
<comment type="caution">
    <text evidence="2">The sequence shown here is derived from an EMBL/GenBank/DDBJ whole genome shotgun (WGS) entry which is preliminary data.</text>
</comment>
<organism evidence="2 3">
    <name type="scientific">Russula ochroleuca</name>
    <dbReference type="NCBI Taxonomy" id="152965"/>
    <lineage>
        <taxon>Eukaryota</taxon>
        <taxon>Fungi</taxon>
        <taxon>Dikarya</taxon>
        <taxon>Basidiomycota</taxon>
        <taxon>Agaricomycotina</taxon>
        <taxon>Agaricomycetes</taxon>
        <taxon>Russulales</taxon>
        <taxon>Russulaceae</taxon>
        <taxon>Russula</taxon>
    </lineage>
</organism>
<keyword evidence="3" id="KW-1185">Reference proteome</keyword>
<dbReference type="PANTHER" id="PTHR39472">
    <property type="entry name" value="EXPRESSED PROTEIN"/>
    <property type="match status" value="1"/>
</dbReference>
<dbReference type="PANTHER" id="PTHR39472:SF1">
    <property type="entry name" value="EXPRESSED PROTEIN"/>
    <property type="match status" value="1"/>
</dbReference>
<dbReference type="OrthoDB" id="21214at2759"/>
<evidence type="ECO:0000313" key="3">
    <source>
        <dbReference type="Proteomes" id="UP000759537"/>
    </source>
</evidence>
<sequence>MVVIDGANGEPDVARLFTVLSELMEQTNSHRSYTAQLHAQASGIKAQAIHSQTGFVLRRFNMDMKKEEYDAELERMNSAMMAENQALQHDNKQLNVLIKEYETTLETVMGLFRQRAHDVQCQELTRIRDYESRILERETEAQAAQLGVQIAFSASLTRVSALLRSALRAFNGETEDGDPNASDWALERECELARLERENGVLRMLLGVPGGEEDTNLRLALPPSQDEGRRSVLSAVREGSIMKGGPKGTVGPFGAYKKLHAS</sequence>
<protein>
    <submittedName>
        <fullName evidence="2">Uncharacterized protein</fullName>
    </submittedName>
</protein>